<evidence type="ECO:0000256" key="1">
    <source>
        <dbReference type="ARBA" id="ARBA00022490"/>
    </source>
</evidence>
<dbReference type="OrthoDB" id="9808773at2"/>
<evidence type="ECO:0000256" key="6">
    <source>
        <dbReference type="HAMAP-Rule" id="MF_00074"/>
    </source>
</evidence>
<comment type="function">
    <text evidence="6">Specifically methylates the N7 position of guanine in position 527 of 16S rRNA.</text>
</comment>
<evidence type="ECO:0000313" key="7">
    <source>
        <dbReference type="EMBL" id="KEJ97062.1"/>
    </source>
</evidence>
<organism evidence="7 8">
    <name type="scientific">Pseudosulfitobacter pseudonitzschiae</name>
    <dbReference type="NCBI Taxonomy" id="1402135"/>
    <lineage>
        <taxon>Bacteria</taxon>
        <taxon>Pseudomonadati</taxon>
        <taxon>Pseudomonadota</taxon>
        <taxon>Alphaproteobacteria</taxon>
        <taxon>Rhodobacterales</taxon>
        <taxon>Roseobacteraceae</taxon>
        <taxon>Pseudosulfitobacter</taxon>
    </lineage>
</organism>
<accession>A0A073JH74</accession>
<dbReference type="PANTHER" id="PTHR31760">
    <property type="entry name" value="S-ADENOSYL-L-METHIONINE-DEPENDENT METHYLTRANSFERASES SUPERFAMILY PROTEIN"/>
    <property type="match status" value="1"/>
</dbReference>
<feature type="binding site" evidence="6">
    <location>
        <position position="138"/>
    </location>
    <ligand>
        <name>S-adenosyl-L-methionine</name>
        <dbReference type="ChEBI" id="CHEBI:59789"/>
    </ligand>
</feature>
<evidence type="ECO:0000256" key="5">
    <source>
        <dbReference type="ARBA" id="ARBA00022691"/>
    </source>
</evidence>
<feature type="binding site" evidence="6">
    <location>
        <begin position="124"/>
        <end position="125"/>
    </location>
    <ligand>
        <name>S-adenosyl-L-methionine</name>
        <dbReference type="ChEBI" id="CHEBI:59789"/>
    </ligand>
</feature>
<dbReference type="NCBIfam" id="TIGR00138">
    <property type="entry name" value="rsmG_gidB"/>
    <property type="match status" value="1"/>
</dbReference>
<comment type="subcellular location">
    <subcellularLocation>
        <location evidence="6">Cytoplasm</location>
    </subcellularLocation>
</comment>
<dbReference type="AlphaFoldDB" id="A0A073JH74"/>
<comment type="catalytic activity">
    <reaction evidence="6">
        <text>guanosine(527) in 16S rRNA + S-adenosyl-L-methionine = N(7)-methylguanosine(527) in 16S rRNA + S-adenosyl-L-homocysteine</text>
        <dbReference type="Rhea" id="RHEA:42732"/>
        <dbReference type="Rhea" id="RHEA-COMP:10209"/>
        <dbReference type="Rhea" id="RHEA-COMP:10210"/>
        <dbReference type="ChEBI" id="CHEBI:57856"/>
        <dbReference type="ChEBI" id="CHEBI:59789"/>
        <dbReference type="ChEBI" id="CHEBI:74269"/>
        <dbReference type="ChEBI" id="CHEBI:74480"/>
        <dbReference type="EC" id="2.1.1.170"/>
    </reaction>
</comment>
<evidence type="ECO:0000256" key="3">
    <source>
        <dbReference type="ARBA" id="ARBA00022603"/>
    </source>
</evidence>
<sequence length="205" mass="23027">MTIIPDWLAGDVSRETLQDLQGFHDLFLKWNAKINLVSRSSAPELWNRHIWDSAQVWKLAPKSVHWADFGSGGGFPAIICAIFAKHEAPDTKFTLVESDQRKSTFLRTAIRELGLNATVLARRIEEIEPLNADVISARALSQLSDLLEFVAQHMSSEGQALFPKGEIWQSELDAARKAWTFNCIAHTSYTDAQAAVLQIKELKRV</sequence>
<feature type="binding site" evidence="6">
    <location>
        <position position="70"/>
    </location>
    <ligand>
        <name>S-adenosyl-L-methionine</name>
        <dbReference type="ChEBI" id="CHEBI:59789"/>
    </ligand>
</feature>
<dbReference type="InterPro" id="IPR029063">
    <property type="entry name" value="SAM-dependent_MTases_sf"/>
</dbReference>
<keyword evidence="8" id="KW-1185">Reference proteome</keyword>
<comment type="caution">
    <text evidence="7">The sequence shown here is derived from an EMBL/GenBank/DDBJ whole genome shotgun (WGS) entry which is preliminary data.</text>
</comment>
<keyword evidence="1 6" id="KW-0963">Cytoplasm</keyword>
<feature type="binding site" evidence="6">
    <location>
        <position position="75"/>
    </location>
    <ligand>
        <name>S-adenosyl-L-methionine</name>
        <dbReference type="ChEBI" id="CHEBI:59789"/>
    </ligand>
</feature>
<dbReference type="GO" id="GO:0070043">
    <property type="term" value="F:rRNA (guanine-N7-)-methyltransferase activity"/>
    <property type="evidence" value="ECO:0007669"/>
    <property type="project" value="UniProtKB-UniRule"/>
</dbReference>
<dbReference type="Proteomes" id="UP000027746">
    <property type="component" value="Unassembled WGS sequence"/>
</dbReference>
<name>A0A073JH74_9RHOB</name>
<dbReference type="SUPFAM" id="SSF53335">
    <property type="entry name" value="S-adenosyl-L-methionine-dependent methyltransferases"/>
    <property type="match status" value="1"/>
</dbReference>
<evidence type="ECO:0000256" key="2">
    <source>
        <dbReference type="ARBA" id="ARBA00022552"/>
    </source>
</evidence>
<evidence type="ECO:0000256" key="4">
    <source>
        <dbReference type="ARBA" id="ARBA00022679"/>
    </source>
</evidence>
<dbReference type="GeneID" id="68868085"/>
<dbReference type="PIRSF" id="PIRSF003078">
    <property type="entry name" value="GidB"/>
    <property type="match status" value="1"/>
</dbReference>
<dbReference type="InterPro" id="IPR003682">
    <property type="entry name" value="rRNA_ssu_MeTfrase_G"/>
</dbReference>
<dbReference type="EC" id="2.1.1.170" evidence="6"/>
<dbReference type="Gene3D" id="3.40.50.150">
    <property type="entry name" value="Vaccinia Virus protein VP39"/>
    <property type="match status" value="1"/>
</dbReference>
<dbReference type="PANTHER" id="PTHR31760:SF0">
    <property type="entry name" value="S-ADENOSYL-L-METHIONINE-DEPENDENT METHYLTRANSFERASES SUPERFAMILY PROTEIN"/>
    <property type="match status" value="1"/>
</dbReference>
<keyword evidence="4 6" id="KW-0808">Transferase</keyword>
<dbReference type="Pfam" id="PF02527">
    <property type="entry name" value="GidB"/>
    <property type="match status" value="1"/>
</dbReference>
<dbReference type="RefSeq" id="WP_037922667.1">
    <property type="nucleotide sequence ID" value="NZ_CP054599.1"/>
</dbReference>
<proteinExistence type="inferred from homology"/>
<dbReference type="HAMAP" id="MF_00074">
    <property type="entry name" value="16SrRNA_methyltr_G"/>
    <property type="match status" value="1"/>
</dbReference>
<comment type="similarity">
    <text evidence="6">Belongs to the methyltransferase superfamily. RNA methyltransferase RsmG family.</text>
</comment>
<comment type="caution">
    <text evidence="6">Lacks conserved residue(s) required for the propagation of feature annotation.</text>
</comment>
<keyword evidence="5 6" id="KW-0949">S-adenosyl-L-methionine</keyword>
<evidence type="ECO:0000313" key="8">
    <source>
        <dbReference type="Proteomes" id="UP000027746"/>
    </source>
</evidence>
<dbReference type="EMBL" id="JAMD01000002">
    <property type="protein sequence ID" value="KEJ97062.1"/>
    <property type="molecule type" value="Genomic_DNA"/>
</dbReference>
<protein>
    <recommendedName>
        <fullName evidence="6">Ribosomal RNA small subunit methyltransferase G</fullName>
        <ecNumber evidence="6">2.1.1.170</ecNumber>
    </recommendedName>
    <alternativeName>
        <fullName evidence="6">16S rRNA 7-methylguanosine methyltransferase</fullName>
        <shortName evidence="6">16S rRNA m7G methyltransferase</shortName>
    </alternativeName>
</protein>
<reference evidence="7 8" key="1">
    <citation type="submission" date="2014-01" db="EMBL/GenBank/DDBJ databases">
        <title>Sulfitobacter sp. H3 (MCCC 1A00686) Genome Sequencing.</title>
        <authorList>
            <person name="Lai Q."/>
            <person name="Hong Z."/>
        </authorList>
    </citation>
    <scope>NUCLEOTIDE SEQUENCE [LARGE SCALE GENOMIC DNA]</scope>
    <source>
        <strain evidence="7 8">H3</strain>
    </source>
</reference>
<gene>
    <name evidence="6" type="primary">rsmG</name>
    <name evidence="7" type="ORF">SUH3_09825</name>
</gene>
<keyword evidence="3 6" id="KW-0489">Methyltransferase</keyword>
<dbReference type="GO" id="GO:0005829">
    <property type="term" value="C:cytosol"/>
    <property type="evidence" value="ECO:0007669"/>
    <property type="project" value="TreeGrafter"/>
</dbReference>
<keyword evidence="2 6" id="KW-0698">rRNA processing</keyword>